<evidence type="ECO:0000313" key="2">
    <source>
        <dbReference type="EMBL" id="QRV02162.1"/>
    </source>
</evidence>
<proteinExistence type="predicted"/>
<sequence>MISAREAYEPALAFLQQHLLSPDRMVDGEPVRDGARRYRFEHSQRVARIGRLVADGEGFDADLLALGCLLHDVGKFDAERAVDHGRAGALIADKFLTELGLPSAQRLEIVQGIAMHTDDLWNPRTDDEGTSYDVHGNPYLVFDSEPSLLARSIGDCDNIDRFGAYRVADTLKYIRFMELPTAEQRTWLAGYRGKLDWLWNQPCATATATRLWREAVDVQRSFFARLAEEIG</sequence>
<dbReference type="Pfam" id="PF01966">
    <property type="entry name" value="HD"/>
    <property type="match status" value="1"/>
</dbReference>
<dbReference type="SUPFAM" id="SSF109604">
    <property type="entry name" value="HD-domain/PDEase-like"/>
    <property type="match status" value="1"/>
</dbReference>
<feature type="domain" description="HD" evidence="1">
    <location>
        <begin position="39"/>
        <end position="162"/>
    </location>
</feature>
<dbReference type="InterPro" id="IPR006675">
    <property type="entry name" value="HDIG_dom"/>
</dbReference>
<dbReference type="RefSeq" id="WP_204424454.1">
    <property type="nucleotide sequence ID" value="NZ_CP070228.1"/>
</dbReference>
<evidence type="ECO:0000313" key="3">
    <source>
        <dbReference type="Proteomes" id="UP000602653"/>
    </source>
</evidence>
<protein>
    <submittedName>
        <fullName evidence="2">HD domain-containing protein</fullName>
    </submittedName>
</protein>
<dbReference type="SMART" id="SM00471">
    <property type="entry name" value="HDc"/>
    <property type="match status" value="1"/>
</dbReference>
<dbReference type="Gene3D" id="1.10.3210.10">
    <property type="entry name" value="Hypothetical protein af1432"/>
    <property type="match status" value="1"/>
</dbReference>
<organism evidence="2 3">
    <name type="scientific">Arcanobacterium phocisimile</name>
    <dbReference type="NCBI Taxonomy" id="1302235"/>
    <lineage>
        <taxon>Bacteria</taxon>
        <taxon>Bacillati</taxon>
        <taxon>Actinomycetota</taxon>
        <taxon>Actinomycetes</taxon>
        <taxon>Actinomycetales</taxon>
        <taxon>Actinomycetaceae</taxon>
        <taxon>Arcanobacterium</taxon>
    </lineage>
</organism>
<dbReference type="PROSITE" id="PS51831">
    <property type="entry name" value="HD"/>
    <property type="match status" value="1"/>
</dbReference>
<dbReference type="CDD" id="cd00077">
    <property type="entry name" value="HDc"/>
    <property type="match status" value="1"/>
</dbReference>
<dbReference type="Proteomes" id="UP000602653">
    <property type="component" value="Chromosome"/>
</dbReference>
<dbReference type="InterPro" id="IPR003607">
    <property type="entry name" value="HD/PDEase_dom"/>
</dbReference>
<keyword evidence="3" id="KW-1185">Reference proteome</keyword>
<dbReference type="InterPro" id="IPR006674">
    <property type="entry name" value="HD_domain"/>
</dbReference>
<evidence type="ECO:0000259" key="1">
    <source>
        <dbReference type="PROSITE" id="PS51831"/>
    </source>
</evidence>
<reference evidence="2 3" key="1">
    <citation type="submission" date="2021-02" db="EMBL/GenBank/DDBJ databases">
        <title>Complete Genome Sequence of Arcanobacterium phocisimile strain DSM 26142T from a harbour seal.</title>
        <authorList>
            <person name="Borowiak M."/>
            <person name="Alssahen M."/>
            <person name="Malorny B."/>
            <person name="Laemmler C."/>
            <person name="Siebert U."/>
            <person name="Ploetz M."/>
            <person name="Abdulmawjood A."/>
        </authorList>
    </citation>
    <scope>NUCLEOTIDE SEQUENCE [LARGE SCALE GENOMIC DNA]</scope>
    <source>
        <strain evidence="2 3">DSM 26142</strain>
    </source>
</reference>
<dbReference type="EMBL" id="CP070228">
    <property type="protein sequence ID" value="QRV02162.1"/>
    <property type="molecule type" value="Genomic_DNA"/>
</dbReference>
<name>A0ABX7IGS9_9ACTO</name>
<dbReference type="NCBIfam" id="TIGR00277">
    <property type="entry name" value="HDIG"/>
    <property type="match status" value="1"/>
</dbReference>
<accession>A0ABX7IGS9</accession>
<gene>
    <name evidence="2" type="ORF">JTE88_08870</name>
</gene>